<sequence>MHRLRLSVRHSGLGASAVSVEVGLDVTGAGLGMLRVTPDFVPQPPGGPAIDPTGRVTRAAPRTPTPKAPPGTPD</sequence>
<name>A0ABQ4JBP5_9ACTN</name>
<feature type="region of interest" description="Disordered" evidence="1">
    <location>
        <begin position="38"/>
        <end position="74"/>
    </location>
</feature>
<accession>A0ABQ4JBP5</accession>
<feature type="compositionally biased region" description="Pro residues" evidence="1">
    <location>
        <begin position="63"/>
        <end position="74"/>
    </location>
</feature>
<protein>
    <submittedName>
        <fullName evidence="2">Uncharacterized protein</fullName>
    </submittedName>
</protein>
<feature type="compositionally biased region" description="Low complexity" evidence="1">
    <location>
        <begin position="52"/>
        <end position="62"/>
    </location>
</feature>
<evidence type="ECO:0000313" key="3">
    <source>
        <dbReference type="Proteomes" id="UP000653076"/>
    </source>
</evidence>
<organism evidence="2 3">
    <name type="scientific">Micromonospora qiuiae</name>
    <dbReference type="NCBI Taxonomy" id="502268"/>
    <lineage>
        <taxon>Bacteria</taxon>
        <taxon>Bacillati</taxon>
        <taxon>Actinomycetota</taxon>
        <taxon>Actinomycetes</taxon>
        <taxon>Micromonosporales</taxon>
        <taxon>Micromonosporaceae</taxon>
        <taxon>Micromonospora</taxon>
    </lineage>
</organism>
<gene>
    <name evidence="2" type="ORF">Vqi01_27440</name>
</gene>
<dbReference type="Proteomes" id="UP000653076">
    <property type="component" value="Unassembled WGS sequence"/>
</dbReference>
<reference evidence="2 3" key="1">
    <citation type="submission" date="2021-01" db="EMBL/GenBank/DDBJ databases">
        <title>Whole genome shotgun sequence of Verrucosispora qiuiae NBRC 106684.</title>
        <authorList>
            <person name="Komaki H."/>
            <person name="Tamura T."/>
        </authorList>
    </citation>
    <scope>NUCLEOTIDE SEQUENCE [LARGE SCALE GENOMIC DNA]</scope>
    <source>
        <strain evidence="2 3">NBRC 106684</strain>
    </source>
</reference>
<evidence type="ECO:0000313" key="2">
    <source>
        <dbReference type="EMBL" id="GIJ27582.1"/>
    </source>
</evidence>
<dbReference type="EMBL" id="BOPC01000034">
    <property type="protein sequence ID" value="GIJ27582.1"/>
    <property type="molecule type" value="Genomic_DNA"/>
</dbReference>
<proteinExistence type="predicted"/>
<keyword evidence="3" id="KW-1185">Reference proteome</keyword>
<evidence type="ECO:0000256" key="1">
    <source>
        <dbReference type="SAM" id="MobiDB-lite"/>
    </source>
</evidence>
<comment type="caution">
    <text evidence="2">The sequence shown here is derived from an EMBL/GenBank/DDBJ whole genome shotgun (WGS) entry which is preliminary data.</text>
</comment>